<feature type="modified residue" description="4-aspartylphosphate" evidence="2">
    <location>
        <position position="73"/>
    </location>
</feature>
<dbReference type="SMART" id="SM00448">
    <property type="entry name" value="REC"/>
    <property type="match status" value="1"/>
</dbReference>
<accession>A0A037ZJA1</accession>
<dbReference type="AlphaFoldDB" id="A0A037ZJA1"/>
<reference evidence="4 5" key="1">
    <citation type="submission" date="2014-03" db="EMBL/GenBank/DDBJ databases">
        <title>Draft Genome Sequence of Actibacterium mucosum KCTC 23349, a Marine Alphaproteobacterium with Complex Ionic Requirements Isolated from Mediterranean Seawater at Malvarrosa Beach, Valencia, Spain.</title>
        <authorList>
            <person name="Arahal D.R."/>
            <person name="Shao Z."/>
            <person name="Lai Q."/>
            <person name="Pujalte M.J."/>
        </authorList>
    </citation>
    <scope>NUCLEOTIDE SEQUENCE [LARGE SCALE GENOMIC DNA]</scope>
    <source>
        <strain evidence="4 5">KCTC 23349</strain>
    </source>
</reference>
<dbReference type="Pfam" id="PF00072">
    <property type="entry name" value="Response_reg"/>
    <property type="match status" value="1"/>
</dbReference>
<dbReference type="SUPFAM" id="SSF52172">
    <property type="entry name" value="CheY-like"/>
    <property type="match status" value="1"/>
</dbReference>
<dbReference type="Gene3D" id="3.40.50.2300">
    <property type="match status" value="1"/>
</dbReference>
<dbReference type="CDD" id="cd00156">
    <property type="entry name" value="REC"/>
    <property type="match status" value="1"/>
</dbReference>
<comment type="caution">
    <text evidence="4">The sequence shown here is derived from an EMBL/GenBank/DDBJ whole genome shotgun (WGS) entry which is preliminary data.</text>
</comment>
<dbReference type="OrthoDB" id="7831674at2"/>
<name>A0A037ZJA1_9RHOB</name>
<gene>
    <name evidence="4" type="ORF">ACMU_10575</name>
</gene>
<dbReference type="InterPro" id="IPR001789">
    <property type="entry name" value="Sig_transdc_resp-reg_receiver"/>
</dbReference>
<organism evidence="4 5">
    <name type="scientific">Actibacterium mucosum KCTC 23349</name>
    <dbReference type="NCBI Taxonomy" id="1454373"/>
    <lineage>
        <taxon>Bacteria</taxon>
        <taxon>Pseudomonadati</taxon>
        <taxon>Pseudomonadota</taxon>
        <taxon>Alphaproteobacteria</taxon>
        <taxon>Rhodobacterales</taxon>
        <taxon>Roseobacteraceae</taxon>
        <taxon>Actibacterium</taxon>
    </lineage>
</organism>
<dbReference type="PANTHER" id="PTHR44591">
    <property type="entry name" value="STRESS RESPONSE REGULATOR PROTEIN 1"/>
    <property type="match status" value="1"/>
</dbReference>
<dbReference type="InterPro" id="IPR050595">
    <property type="entry name" value="Bact_response_regulator"/>
</dbReference>
<dbReference type="RefSeq" id="WP_152544563.1">
    <property type="nucleotide sequence ID" value="NZ_JFKE01000003.1"/>
</dbReference>
<dbReference type="InterPro" id="IPR011006">
    <property type="entry name" value="CheY-like_superfamily"/>
</dbReference>
<dbReference type="STRING" id="1454373.ACMU_10575"/>
<feature type="domain" description="Response regulatory" evidence="3">
    <location>
        <begin position="24"/>
        <end position="137"/>
    </location>
</feature>
<dbReference type="EMBL" id="JFKE01000003">
    <property type="protein sequence ID" value="KAJ56188.1"/>
    <property type="molecule type" value="Genomic_DNA"/>
</dbReference>
<evidence type="ECO:0000256" key="1">
    <source>
        <dbReference type="ARBA" id="ARBA00022553"/>
    </source>
</evidence>
<sequence length="239" mass="26285">MPNEMEDIMLRRGWVPGRPLLGVTLLLVEDSRFASEGVRMMCQRLGARIRRAETLGSARKHLETYLPTVILIDIGLPDGSGLSLIRELSTAKPRIPVILGTSGDDGVEALAREAGADDFLTKPALSLRAFQDALLAHLPDEMKLPQVRLDQEKQIEPDPFALRDDIMHAADILAVADGDTAVDYVVQFIGGVARASRDMPLQRTVEKFGRQRARGKVSNATRTKLVTMLDARIEAARPI</sequence>
<dbReference type="Proteomes" id="UP000026249">
    <property type="component" value="Unassembled WGS sequence"/>
</dbReference>
<keyword evidence="1 2" id="KW-0597">Phosphoprotein</keyword>
<evidence type="ECO:0000313" key="4">
    <source>
        <dbReference type="EMBL" id="KAJ56188.1"/>
    </source>
</evidence>
<proteinExistence type="predicted"/>
<keyword evidence="5" id="KW-1185">Reference proteome</keyword>
<dbReference type="PROSITE" id="PS50110">
    <property type="entry name" value="RESPONSE_REGULATORY"/>
    <property type="match status" value="1"/>
</dbReference>
<dbReference type="PANTHER" id="PTHR44591:SF3">
    <property type="entry name" value="RESPONSE REGULATORY DOMAIN-CONTAINING PROTEIN"/>
    <property type="match status" value="1"/>
</dbReference>
<protein>
    <recommendedName>
        <fullName evidence="3">Response regulatory domain-containing protein</fullName>
    </recommendedName>
</protein>
<evidence type="ECO:0000256" key="2">
    <source>
        <dbReference type="PROSITE-ProRule" id="PRU00169"/>
    </source>
</evidence>
<evidence type="ECO:0000259" key="3">
    <source>
        <dbReference type="PROSITE" id="PS50110"/>
    </source>
</evidence>
<evidence type="ECO:0000313" key="5">
    <source>
        <dbReference type="Proteomes" id="UP000026249"/>
    </source>
</evidence>
<dbReference type="GO" id="GO:0000160">
    <property type="term" value="P:phosphorelay signal transduction system"/>
    <property type="evidence" value="ECO:0007669"/>
    <property type="project" value="InterPro"/>
</dbReference>